<keyword evidence="12" id="KW-1185">Reference proteome</keyword>
<feature type="domain" description="Orn/DAP/Arg decarboxylase 2 C-terminal" evidence="9">
    <location>
        <begin position="29"/>
        <end position="373"/>
    </location>
</feature>
<evidence type="ECO:0000256" key="6">
    <source>
        <dbReference type="NCBIfam" id="TIGR01048"/>
    </source>
</evidence>
<evidence type="ECO:0000313" key="12">
    <source>
        <dbReference type="Proteomes" id="UP000199585"/>
    </source>
</evidence>
<dbReference type="EC" id="4.1.1.20" evidence="5 6"/>
<name>A0A1H8B1L7_9RHOB</name>
<dbReference type="PANTHER" id="PTHR43727">
    <property type="entry name" value="DIAMINOPIMELATE DECARBOXYLASE"/>
    <property type="match status" value="1"/>
</dbReference>
<dbReference type="FunFam" id="3.20.20.10:FF:000003">
    <property type="entry name" value="Diaminopimelate decarboxylase"/>
    <property type="match status" value="1"/>
</dbReference>
<keyword evidence="4 5" id="KW-0456">Lyase</keyword>
<proteinExistence type="inferred from homology"/>
<comment type="pathway">
    <text evidence="5 8">Amino-acid biosynthesis; L-lysine biosynthesis via DAP pathway; L-lysine from DL-2,6-diaminopimelate: step 1/1.</text>
</comment>
<dbReference type="Pfam" id="PF02784">
    <property type="entry name" value="Orn_Arg_deC_N"/>
    <property type="match status" value="1"/>
</dbReference>
<feature type="domain" description="Orn/DAP/Arg decarboxylase 2 N-terminal" evidence="10">
    <location>
        <begin position="36"/>
        <end position="281"/>
    </location>
</feature>
<dbReference type="InterPro" id="IPR022657">
    <property type="entry name" value="De-COase2_CS"/>
</dbReference>
<dbReference type="Gene3D" id="3.20.20.10">
    <property type="entry name" value="Alanine racemase"/>
    <property type="match status" value="1"/>
</dbReference>
<comment type="subunit">
    <text evidence="5">Homodimer.</text>
</comment>
<dbReference type="InterPro" id="IPR002986">
    <property type="entry name" value="DAP_deCOOHase_LysA"/>
</dbReference>
<dbReference type="Gene3D" id="2.40.37.10">
    <property type="entry name" value="Lyase, Ornithine Decarboxylase, Chain A, domain 1"/>
    <property type="match status" value="1"/>
</dbReference>
<gene>
    <name evidence="5" type="primary">lysA</name>
    <name evidence="11" type="ORF">SAMN04488003_104107</name>
</gene>
<dbReference type="CDD" id="cd06828">
    <property type="entry name" value="PLPDE_III_DapDC"/>
    <property type="match status" value="1"/>
</dbReference>
<evidence type="ECO:0000256" key="8">
    <source>
        <dbReference type="RuleBase" id="RU003738"/>
    </source>
</evidence>
<dbReference type="PROSITE" id="PS00879">
    <property type="entry name" value="ODR_DC_2_2"/>
    <property type="match status" value="1"/>
</dbReference>
<dbReference type="SUPFAM" id="SSF51419">
    <property type="entry name" value="PLP-binding barrel"/>
    <property type="match status" value="1"/>
</dbReference>
<dbReference type="UniPathway" id="UPA00034">
    <property type="reaction ID" value="UER00027"/>
</dbReference>
<accession>A0A1H8B1L7</accession>
<feature type="active site" description="Proton donor" evidence="7">
    <location>
        <position position="346"/>
    </location>
</feature>
<evidence type="ECO:0000256" key="7">
    <source>
        <dbReference type="PIRSR" id="PIRSR600183-50"/>
    </source>
</evidence>
<dbReference type="PRINTS" id="PR01181">
    <property type="entry name" value="DAPDCRBXLASE"/>
</dbReference>
<feature type="modified residue" description="N6-(pyridoxal phosphate)lysine" evidence="5 7">
    <location>
        <position position="60"/>
    </location>
</feature>
<dbReference type="GO" id="GO:0008836">
    <property type="term" value="F:diaminopimelate decarboxylase activity"/>
    <property type="evidence" value="ECO:0007669"/>
    <property type="project" value="UniProtKB-UniRule"/>
</dbReference>
<feature type="binding site" evidence="5">
    <location>
        <position position="347"/>
    </location>
    <ligand>
        <name>substrate</name>
    </ligand>
</feature>
<protein>
    <recommendedName>
        <fullName evidence="5 6">Diaminopimelate decarboxylase</fullName>
        <shortName evidence="5">DAP decarboxylase</shortName>
        <shortName evidence="5">DAPDC</shortName>
        <ecNumber evidence="5 6">4.1.1.20</ecNumber>
    </recommendedName>
</protein>
<feature type="binding site" evidence="5">
    <location>
        <begin position="275"/>
        <end position="278"/>
    </location>
    <ligand>
        <name>pyridoxal 5'-phosphate</name>
        <dbReference type="ChEBI" id="CHEBI:597326"/>
    </ligand>
</feature>
<evidence type="ECO:0000256" key="3">
    <source>
        <dbReference type="ARBA" id="ARBA00022898"/>
    </source>
</evidence>
<dbReference type="InterPro" id="IPR029066">
    <property type="entry name" value="PLP-binding_barrel"/>
</dbReference>
<comment type="similarity">
    <text evidence="5">Belongs to the Orn/Lys/Arg decarboxylase class-II family. LysA subfamily.</text>
</comment>
<evidence type="ECO:0000256" key="1">
    <source>
        <dbReference type="ARBA" id="ARBA00001933"/>
    </source>
</evidence>
<evidence type="ECO:0000256" key="4">
    <source>
        <dbReference type="ARBA" id="ARBA00023239"/>
    </source>
</evidence>
<dbReference type="NCBIfam" id="TIGR01048">
    <property type="entry name" value="lysA"/>
    <property type="match status" value="1"/>
</dbReference>
<comment type="catalytic activity">
    <reaction evidence="5 8">
        <text>meso-2,6-diaminopimelate + H(+) = L-lysine + CO2</text>
        <dbReference type="Rhea" id="RHEA:15101"/>
        <dbReference type="ChEBI" id="CHEBI:15378"/>
        <dbReference type="ChEBI" id="CHEBI:16526"/>
        <dbReference type="ChEBI" id="CHEBI:32551"/>
        <dbReference type="ChEBI" id="CHEBI:57791"/>
        <dbReference type="EC" id="4.1.1.20"/>
    </reaction>
</comment>
<keyword evidence="5 8" id="KW-0457">Lysine biosynthesis</keyword>
<comment type="cofactor">
    <cofactor evidence="1 5 7 8">
        <name>pyridoxal 5'-phosphate</name>
        <dbReference type="ChEBI" id="CHEBI:597326"/>
    </cofactor>
</comment>
<dbReference type="InterPro" id="IPR022644">
    <property type="entry name" value="De-COase2_N"/>
</dbReference>
<dbReference type="SUPFAM" id="SSF50621">
    <property type="entry name" value="Alanine racemase C-terminal domain-like"/>
    <property type="match status" value="1"/>
</dbReference>
<evidence type="ECO:0000256" key="5">
    <source>
        <dbReference type="HAMAP-Rule" id="MF_02120"/>
    </source>
</evidence>
<evidence type="ECO:0000256" key="2">
    <source>
        <dbReference type="ARBA" id="ARBA00022793"/>
    </source>
</evidence>
<comment type="function">
    <text evidence="5">Specifically catalyzes the decarboxylation of meso-diaminopimelate (meso-DAP) to L-lysine.</text>
</comment>
<evidence type="ECO:0000313" key="11">
    <source>
        <dbReference type="EMBL" id="SEM76149.1"/>
    </source>
</evidence>
<feature type="binding site" evidence="5">
    <location>
        <position position="278"/>
    </location>
    <ligand>
        <name>substrate</name>
    </ligand>
</feature>
<sequence>MDHFLYRDGALHAEDVPLADIAATVGTPFYVYSSATLLRHYHLFDTALQGMDHLVCFAMKSLSNQAVLRLLGDAGAGMDVVSGGEYARARAAGVPGDRIVFSGVGKTREEMRQALTGGIRQFNVESEPEMVALSEVATSLGHVAPITIRVNPDVDAQTHAKIATGKSENKFGIPIARAREVYALAASLPGVEAIGIDVHIGSQLTDLAPFEAAYLKVAELTELLRADGHTIRRLDLGGGLGIPYVQSNIAPPTPQDYGDLIRRTVGHLGCEIEIEPGRLISGNAGVMVSRVVYVKDGADRQFLILDGAMNDLIRPAMYDAHHDIVPVVEPAPGAERATYDIVGPVCESGDTFAKGRAMARMAPGDLVAFRSAGAYGAVMASEYNSRPLIPEVLVQRDQFAVIRERPTFDEMIARDTIPAWL</sequence>
<dbReference type="EMBL" id="FOCI01000004">
    <property type="protein sequence ID" value="SEM76149.1"/>
    <property type="molecule type" value="Genomic_DNA"/>
</dbReference>
<keyword evidence="5" id="KW-0028">Amino-acid biosynthesis</keyword>
<dbReference type="GO" id="GO:0009089">
    <property type="term" value="P:lysine biosynthetic process via diaminopimelate"/>
    <property type="evidence" value="ECO:0007669"/>
    <property type="project" value="UniProtKB-UniRule"/>
</dbReference>
<reference evidence="11 12" key="1">
    <citation type="submission" date="2016-10" db="EMBL/GenBank/DDBJ databases">
        <authorList>
            <person name="de Groot N.N."/>
        </authorList>
    </citation>
    <scope>NUCLEOTIDE SEQUENCE [LARGE SCALE GENOMIC DNA]</scope>
    <source>
        <strain evidence="11 12">DSM 16213</strain>
    </source>
</reference>
<dbReference type="PRINTS" id="PR01179">
    <property type="entry name" value="ODADCRBXLASE"/>
</dbReference>
<feature type="binding site" evidence="5">
    <location>
        <position position="375"/>
    </location>
    <ligand>
        <name>pyridoxal 5'-phosphate</name>
        <dbReference type="ChEBI" id="CHEBI:597326"/>
    </ligand>
</feature>
<feature type="binding site" evidence="5">
    <location>
        <position position="314"/>
    </location>
    <ligand>
        <name>substrate</name>
    </ligand>
</feature>
<dbReference type="PANTHER" id="PTHR43727:SF2">
    <property type="entry name" value="GROUP IV DECARBOXYLASE"/>
    <property type="match status" value="1"/>
</dbReference>
<feature type="binding site" evidence="5">
    <location>
        <position position="239"/>
    </location>
    <ligand>
        <name>pyridoxal 5'-phosphate</name>
        <dbReference type="ChEBI" id="CHEBI:597326"/>
    </ligand>
</feature>
<dbReference type="InterPro" id="IPR022643">
    <property type="entry name" value="De-COase2_C"/>
</dbReference>
<dbReference type="InterPro" id="IPR022653">
    <property type="entry name" value="De-COase2_pyr-phos_BS"/>
</dbReference>
<feature type="binding site" evidence="5">
    <location>
        <position position="375"/>
    </location>
    <ligand>
        <name>substrate</name>
    </ligand>
</feature>
<organism evidence="11 12">
    <name type="scientific">Loktanella fryxellensis</name>
    <dbReference type="NCBI Taxonomy" id="245187"/>
    <lineage>
        <taxon>Bacteria</taxon>
        <taxon>Pseudomonadati</taxon>
        <taxon>Pseudomonadota</taxon>
        <taxon>Alphaproteobacteria</taxon>
        <taxon>Rhodobacterales</taxon>
        <taxon>Roseobacteraceae</taxon>
        <taxon>Loktanella</taxon>
    </lineage>
</organism>
<dbReference type="STRING" id="245187.SAMN04488003_104107"/>
<evidence type="ECO:0000259" key="9">
    <source>
        <dbReference type="Pfam" id="PF00278"/>
    </source>
</evidence>
<evidence type="ECO:0000259" key="10">
    <source>
        <dbReference type="Pfam" id="PF02784"/>
    </source>
</evidence>
<feature type="binding site" evidence="5">
    <location>
        <position position="318"/>
    </location>
    <ligand>
        <name>substrate</name>
    </ligand>
</feature>
<keyword evidence="3 5" id="KW-0663">Pyridoxal phosphate</keyword>
<dbReference type="HAMAP" id="MF_02120">
    <property type="entry name" value="LysA"/>
    <property type="match status" value="1"/>
</dbReference>
<dbReference type="PROSITE" id="PS00878">
    <property type="entry name" value="ODR_DC_2_1"/>
    <property type="match status" value="1"/>
</dbReference>
<dbReference type="AlphaFoldDB" id="A0A1H8B1L7"/>
<dbReference type="InterPro" id="IPR009006">
    <property type="entry name" value="Ala_racemase/Decarboxylase_C"/>
</dbReference>
<dbReference type="Proteomes" id="UP000199585">
    <property type="component" value="Unassembled WGS sequence"/>
</dbReference>
<dbReference type="OrthoDB" id="9802241at2"/>
<dbReference type="GO" id="GO:0030170">
    <property type="term" value="F:pyridoxal phosphate binding"/>
    <property type="evidence" value="ECO:0007669"/>
    <property type="project" value="UniProtKB-UniRule"/>
</dbReference>
<dbReference type="RefSeq" id="WP_089899515.1">
    <property type="nucleotide sequence ID" value="NZ_FOCI01000004.1"/>
</dbReference>
<dbReference type="InterPro" id="IPR000183">
    <property type="entry name" value="Orn/DAP/Arg_de-COase"/>
</dbReference>
<dbReference type="Pfam" id="PF00278">
    <property type="entry name" value="Orn_DAP_Arg_deC"/>
    <property type="match status" value="1"/>
</dbReference>
<keyword evidence="2 5" id="KW-0210">Decarboxylase</keyword>